<comment type="caution">
    <text evidence="3">The sequence shown here is derived from an EMBL/GenBank/DDBJ whole genome shotgun (WGS) entry which is preliminary data.</text>
</comment>
<feature type="domain" description="ABC1 atypical kinase-like" evidence="2">
    <location>
        <begin position="305"/>
        <end position="525"/>
    </location>
</feature>
<gene>
    <name evidence="3" type="ORF">PECAL_4P04480</name>
</gene>
<evidence type="ECO:0000313" key="4">
    <source>
        <dbReference type="Proteomes" id="UP000789595"/>
    </source>
</evidence>
<organism evidence="3 4">
    <name type="scientific">Pelagomonas calceolata</name>
    <dbReference type="NCBI Taxonomy" id="35677"/>
    <lineage>
        <taxon>Eukaryota</taxon>
        <taxon>Sar</taxon>
        <taxon>Stramenopiles</taxon>
        <taxon>Ochrophyta</taxon>
        <taxon>Pelagophyceae</taxon>
        <taxon>Pelagomonadales</taxon>
        <taxon>Pelagomonadaceae</taxon>
        <taxon>Pelagomonas</taxon>
    </lineage>
</organism>
<proteinExistence type="predicted"/>
<dbReference type="AlphaFoldDB" id="A0A8J2SUS4"/>
<keyword evidence="1" id="KW-1133">Transmembrane helix</keyword>
<keyword evidence="1" id="KW-0472">Membrane</keyword>
<dbReference type="InterPro" id="IPR004147">
    <property type="entry name" value="ABC1_dom"/>
</dbReference>
<dbReference type="SUPFAM" id="SSF56112">
    <property type="entry name" value="Protein kinase-like (PK-like)"/>
    <property type="match status" value="1"/>
</dbReference>
<dbReference type="EMBL" id="CAKKNE010000004">
    <property type="protein sequence ID" value="CAH0373264.1"/>
    <property type="molecule type" value="Genomic_DNA"/>
</dbReference>
<dbReference type="SUPFAM" id="SSF49599">
    <property type="entry name" value="TRAF domain-like"/>
    <property type="match status" value="1"/>
</dbReference>
<accession>A0A8J2SUS4</accession>
<dbReference type="CDD" id="cd00121">
    <property type="entry name" value="MATH"/>
    <property type="match status" value="1"/>
</dbReference>
<dbReference type="PANTHER" id="PTHR43173:SF3">
    <property type="entry name" value="ABC1 FAMILY PROTEIN"/>
    <property type="match status" value="1"/>
</dbReference>
<sequence>MAPLTWRVALTDLRKGFKVKSSSPIFTKGKHEFCLDVYRDGWGDEDRDFVAVFVRYVSKRGSTKGVASVALEGGPRWQAPEEVVFAPVADLEKRSRSGDRRFMSREAFLELSKRGPLVFTASVDPTRRLSQREISVAKDIEDMSEEDVREALLAVDREEVKGLTDPKVTIKGSSWMTQSARNAKFMTGLYPIVMRYLRVKKKVAKMRKQLKGVDREAYYDERTAMWDEAHEREAKAIRKLFDSMGGLYNKLAQDWATRDGLVPQAWVDELKHSFEGMPFREWAQMSKMLLRGLEGEGVPPVGEGKGLGAYFAAVDQTPLAAASIGQVHLATTYAGERVVVKAIYPEIRRYLIADLKNARKAAQQITWILKLPMKGTINAIMDEEVECFPRELDLRIEARHLKKQRLYQKRHGLDIAIPVVIDELSSSSVLTQTFLTGTTMGNCDVSDPAVRQKAIDACKDITHAIGVTLFRERFFHADPHPGNIMLVGEELKPGLIDFGQCTTLTKPQLRTVCQLVVLLRTRSQTLIDQALRGSGFGFNTEDPELKLALLYYFFDSSTTGSGVVRPEAMEILKDAIQHKPASMPVLTDTPREMVFYGRVCGTLRKSFEKLDADVSAVTIWYPEARKALQRLNAENPDPISSALLLLPENPDGLTYLVEKAPVVLSRATEVMNSVGGGFSSSSEVGRSRALVGVAGLCAAMWYLRDALLVGMVAFAKLFLAGVAAAVVAGASPLNAVRALKRPAKAAA</sequence>
<evidence type="ECO:0000256" key="1">
    <source>
        <dbReference type="SAM" id="Phobius"/>
    </source>
</evidence>
<keyword evidence="4" id="KW-1185">Reference proteome</keyword>
<feature type="transmembrane region" description="Helical" evidence="1">
    <location>
        <begin position="706"/>
        <end position="731"/>
    </location>
</feature>
<protein>
    <recommendedName>
        <fullName evidence="2">ABC1 atypical kinase-like domain-containing protein</fullName>
    </recommendedName>
</protein>
<dbReference type="Proteomes" id="UP000789595">
    <property type="component" value="Unassembled WGS sequence"/>
</dbReference>
<dbReference type="InterPro" id="IPR011009">
    <property type="entry name" value="Kinase-like_dom_sf"/>
</dbReference>
<dbReference type="CDD" id="cd05121">
    <property type="entry name" value="ABC1_ADCK3-like"/>
    <property type="match status" value="1"/>
</dbReference>
<dbReference type="InterPro" id="IPR051130">
    <property type="entry name" value="Mito_struct-func_regulator"/>
</dbReference>
<reference evidence="3" key="1">
    <citation type="submission" date="2021-11" db="EMBL/GenBank/DDBJ databases">
        <authorList>
            <consortium name="Genoscope - CEA"/>
            <person name="William W."/>
        </authorList>
    </citation>
    <scope>NUCLEOTIDE SEQUENCE</scope>
</reference>
<keyword evidence="1" id="KW-0812">Transmembrane</keyword>
<dbReference type="OrthoDB" id="201153at2759"/>
<evidence type="ECO:0000313" key="3">
    <source>
        <dbReference type="EMBL" id="CAH0373264.1"/>
    </source>
</evidence>
<dbReference type="Pfam" id="PF03109">
    <property type="entry name" value="ABC1"/>
    <property type="match status" value="1"/>
</dbReference>
<evidence type="ECO:0000259" key="2">
    <source>
        <dbReference type="Pfam" id="PF03109"/>
    </source>
</evidence>
<dbReference type="InterPro" id="IPR002083">
    <property type="entry name" value="MATH/TRAF_dom"/>
</dbReference>
<name>A0A8J2SUS4_9STRA</name>
<dbReference type="PANTHER" id="PTHR43173">
    <property type="entry name" value="ABC1 FAMILY PROTEIN"/>
    <property type="match status" value="1"/>
</dbReference>